<gene>
    <name evidence="4" type="ORF">ADU70_1032</name>
</gene>
<dbReference type="CDD" id="cd00093">
    <property type="entry name" value="HTH_XRE"/>
    <property type="match status" value="1"/>
</dbReference>
<dbReference type="SUPFAM" id="SSF47413">
    <property type="entry name" value="lambda repressor-like DNA-binding domains"/>
    <property type="match status" value="1"/>
</dbReference>
<dbReference type="SMART" id="SM00530">
    <property type="entry name" value="HTH_XRE"/>
    <property type="match status" value="1"/>
</dbReference>
<evidence type="ECO:0000313" key="4">
    <source>
        <dbReference type="EMBL" id="AMV62526.1"/>
    </source>
</evidence>
<evidence type="ECO:0000256" key="1">
    <source>
        <dbReference type="ARBA" id="ARBA00023125"/>
    </source>
</evidence>
<evidence type="ECO:0000313" key="5">
    <source>
        <dbReference type="Proteomes" id="UP000076405"/>
    </source>
</evidence>
<evidence type="ECO:0000259" key="3">
    <source>
        <dbReference type="PROSITE" id="PS50943"/>
    </source>
</evidence>
<organism evidence="4 5">
    <name type="scientific">Pediococcus damnosus</name>
    <dbReference type="NCBI Taxonomy" id="51663"/>
    <lineage>
        <taxon>Bacteria</taxon>
        <taxon>Bacillati</taxon>
        <taxon>Bacillota</taxon>
        <taxon>Bacilli</taxon>
        <taxon>Lactobacillales</taxon>
        <taxon>Lactobacillaceae</taxon>
        <taxon>Pediococcus</taxon>
    </lineage>
</organism>
<dbReference type="PANTHER" id="PTHR46558:SF4">
    <property type="entry name" value="DNA-BIDING PHAGE PROTEIN"/>
    <property type="match status" value="1"/>
</dbReference>
<accession>A0AAC9B149</accession>
<reference evidence="4 5" key="1">
    <citation type="journal article" date="2016" name="PLoS ONE">
        <title>The Identification of Novel Diagnostic Marker Genes for the Detection of Beer Spoiling Pediococcus damnosus Strains Using the BlAst Diagnostic Gene findEr.</title>
        <authorList>
            <person name="Behr J."/>
            <person name="Geissler A.J."/>
            <person name="Schmid J."/>
            <person name="Zehe A."/>
            <person name="Vogel R.F."/>
        </authorList>
    </citation>
    <scope>NUCLEOTIDE SEQUENCE [LARGE SCALE GENOMIC DNA]</scope>
    <source>
        <strain evidence="4 5">TMW 2.1533</strain>
    </source>
</reference>
<dbReference type="InterPro" id="IPR010982">
    <property type="entry name" value="Lambda_DNA-bd_dom_sf"/>
</dbReference>
<dbReference type="Gene3D" id="1.10.260.40">
    <property type="entry name" value="lambda repressor-like DNA-binding domains"/>
    <property type="match status" value="1"/>
</dbReference>
<protein>
    <submittedName>
        <fullName evidence="4">Transcriptional regulator, XRE family</fullName>
    </submittedName>
</protein>
<evidence type="ECO:0000256" key="2">
    <source>
        <dbReference type="SAM" id="Phobius"/>
    </source>
</evidence>
<dbReference type="EMBL" id="CP012275">
    <property type="protein sequence ID" value="AMV62526.1"/>
    <property type="molecule type" value="Genomic_DNA"/>
</dbReference>
<proteinExistence type="predicted"/>
<keyword evidence="2" id="KW-0812">Transmembrane</keyword>
<dbReference type="AlphaFoldDB" id="A0AAC9B149"/>
<dbReference type="InterPro" id="IPR001387">
    <property type="entry name" value="Cro/C1-type_HTH"/>
</dbReference>
<sequence>MKLSSQLREKRKALNLTQQDLADQLHVTRQTLSRWENDLSYPNLDTLVQLSQILDLSLDNLLKGESNPMVTKISSDVRTKKKYKRSLTIVGSVLILIALFLILLAYGRATQNSNIDRVNPFLETRYGYAILPTPSTSTRPGKIDTFVSDDPFGQGSWLKFHTGEYNKKNRWALVKHKGSYVVAIRLVNKKPIPLSMREQAGSFYTKYHSKNDGSRTGKQFSWWPFD</sequence>
<dbReference type="PROSITE" id="PS50943">
    <property type="entry name" value="HTH_CROC1"/>
    <property type="match status" value="1"/>
</dbReference>
<dbReference type="PANTHER" id="PTHR46558">
    <property type="entry name" value="TRACRIPTIONAL REGULATORY PROTEIN-RELATED-RELATED"/>
    <property type="match status" value="1"/>
</dbReference>
<dbReference type="Pfam" id="PF01381">
    <property type="entry name" value="HTH_3"/>
    <property type="match status" value="1"/>
</dbReference>
<keyword evidence="2" id="KW-1133">Transmembrane helix</keyword>
<feature type="domain" description="HTH cro/C1-type" evidence="3">
    <location>
        <begin position="7"/>
        <end position="61"/>
    </location>
</feature>
<dbReference type="RefSeq" id="WP_062904458.1">
    <property type="nucleotide sequence ID" value="NZ_CP012275.1"/>
</dbReference>
<dbReference type="GO" id="GO:0003677">
    <property type="term" value="F:DNA binding"/>
    <property type="evidence" value="ECO:0007669"/>
    <property type="project" value="UniProtKB-KW"/>
</dbReference>
<keyword evidence="1" id="KW-0238">DNA-binding</keyword>
<dbReference type="Proteomes" id="UP000076405">
    <property type="component" value="Chromosome"/>
</dbReference>
<keyword evidence="2" id="KW-0472">Membrane</keyword>
<feature type="transmembrane region" description="Helical" evidence="2">
    <location>
        <begin position="87"/>
        <end position="107"/>
    </location>
</feature>
<name>A0AAC9B149_9LACO</name>